<evidence type="ECO:0000256" key="1">
    <source>
        <dbReference type="SAM" id="Phobius"/>
    </source>
</evidence>
<keyword evidence="1" id="KW-0472">Membrane</keyword>
<dbReference type="KEGG" id="mcui:G8O30_13620"/>
<dbReference type="GO" id="GO:0015234">
    <property type="term" value="F:thiamine transmembrane transporter activity"/>
    <property type="evidence" value="ECO:0007669"/>
    <property type="project" value="InterPro"/>
</dbReference>
<feature type="transmembrane region" description="Helical" evidence="1">
    <location>
        <begin position="150"/>
        <end position="176"/>
    </location>
</feature>
<dbReference type="RefSeq" id="WP_239672605.1">
    <property type="nucleotide sequence ID" value="NZ_CP049742.1"/>
</dbReference>
<dbReference type="GO" id="GO:0005886">
    <property type="term" value="C:plasma membrane"/>
    <property type="evidence" value="ECO:0007669"/>
    <property type="project" value="InterPro"/>
</dbReference>
<feature type="transmembrane region" description="Helical" evidence="1">
    <location>
        <begin position="30"/>
        <end position="47"/>
    </location>
</feature>
<gene>
    <name evidence="2" type="primary">thiT</name>
    <name evidence="2" type="ORF">G8O30_13620</name>
</gene>
<name>A0A7S8CDC9_9BACI</name>
<evidence type="ECO:0000313" key="3">
    <source>
        <dbReference type="Proteomes" id="UP000593626"/>
    </source>
</evidence>
<dbReference type="AlphaFoldDB" id="A0A7S8CDC9"/>
<evidence type="ECO:0000313" key="2">
    <source>
        <dbReference type="EMBL" id="QPC47924.1"/>
    </source>
</evidence>
<dbReference type="Proteomes" id="UP000593626">
    <property type="component" value="Chromosome"/>
</dbReference>
<feature type="transmembrane region" description="Helical" evidence="1">
    <location>
        <begin position="54"/>
        <end position="75"/>
    </location>
</feature>
<keyword evidence="1" id="KW-1133">Transmembrane helix</keyword>
<keyword evidence="1" id="KW-0812">Transmembrane</keyword>
<proteinExistence type="predicted"/>
<organism evidence="2 3">
    <name type="scientific">Mangrovibacillus cuniculi</name>
    <dbReference type="NCBI Taxonomy" id="2593652"/>
    <lineage>
        <taxon>Bacteria</taxon>
        <taxon>Bacillati</taxon>
        <taxon>Bacillota</taxon>
        <taxon>Bacilli</taxon>
        <taxon>Bacillales</taxon>
        <taxon>Bacillaceae</taxon>
        <taxon>Mangrovibacillus</taxon>
    </lineage>
</organism>
<dbReference type="Pfam" id="PF09515">
    <property type="entry name" value="Thia_YuaJ"/>
    <property type="match status" value="1"/>
</dbReference>
<dbReference type="NCBIfam" id="TIGR02357">
    <property type="entry name" value="ECF_ThiT_YuaJ"/>
    <property type="match status" value="1"/>
</dbReference>
<sequence length="193" mass="21004">MQTGKLVKLVEASIMAVFALLVDLLPSIKLSPSISISFAMVPILILAMRRGVGIGLLGGFLWGTLQVVLGEAWIVAPSQVIIEYFIAFTCIGFAGLVSKRVTRSLQQKNVSAILFVLAGVMIGTVARYFWHFIAGVVYFAEYAPENLSPWIFSLYANGLTALGSAILCFIVINLLVKTRKQLLIPEELVDRAA</sequence>
<dbReference type="Gene3D" id="1.10.1760.20">
    <property type="match status" value="1"/>
</dbReference>
<feature type="transmembrane region" description="Helical" evidence="1">
    <location>
        <begin position="81"/>
        <end position="98"/>
    </location>
</feature>
<protein>
    <submittedName>
        <fullName evidence="2">Energy-coupled thiamine transporter ThiT</fullName>
    </submittedName>
</protein>
<feature type="transmembrane region" description="Helical" evidence="1">
    <location>
        <begin position="110"/>
        <end position="130"/>
    </location>
</feature>
<dbReference type="InterPro" id="IPR012651">
    <property type="entry name" value="Thia_Transptr_ThiT"/>
</dbReference>
<accession>A0A7S8CDC9</accession>
<keyword evidence="3" id="KW-1185">Reference proteome</keyword>
<dbReference type="EMBL" id="CP049742">
    <property type="protein sequence ID" value="QPC47924.1"/>
    <property type="molecule type" value="Genomic_DNA"/>
</dbReference>
<reference evidence="2 3" key="1">
    <citation type="submission" date="2019-07" db="EMBL/GenBank/DDBJ databases">
        <title>Genome sequence of 2 isolates from Red Sea Mangroves.</title>
        <authorList>
            <person name="Sefrji F."/>
            <person name="Michoud G."/>
            <person name="Merlino G."/>
            <person name="Daffonchio D."/>
        </authorList>
    </citation>
    <scope>NUCLEOTIDE SEQUENCE [LARGE SCALE GENOMIC DNA]</scope>
    <source>
        <strain evidence="2 3">R1DC41</strain>
    </source>
</reference>